<dbReference type="AlphaFoldDB" id="A0A1J4KU42"/>
<organism evidence="2 3">
    <name type="scientific">Tritrichomonas foetus</name>
    <dbReference type="NCBI Taxonomy" id="1144522"/>
    <lineage>
        <taxon>Eukaryota</taxon>
        <taxon>Metamonada</taxon>
        <taxon>Parabasalia</taxon>
        <taxon>Tritrichomonadida</taxon>
        <taxon>Tritrichomonadidae</taxon>
        <taxon>Tritrichomonas</taxon>
    </lineage>
</organism>
<dbReference type="VEuPathDB" id="TrichDB:TRFO_03083"/>
<evidence type="ECO:0000313" key="3">
    <source>
        <dbReference type="Proteomes" id="UP000179807"/>
    </source>
</evidence>
<accession>A0A1J4KU42</accession>
<reference evidence="2" key="1">
    <citation type="submission" date="2016-10" db="EMBL/GenBank/DDBJ databases">
        <authorList>
            <person name="Benchimol M."/>
            <person name="Almeida L.G."/>
            <person name="Vasconcelos A.T."/>
            <person name="Perreira-Neves A."/>
            <person name="Rosa I.A."/>
            <person name="Tasca T."/>
            <person name="Bogo M.R."/>
            <person name="de Souza W."/>
        </authorList>
    </citation>
    <scope>NUCLEOTIDE SEQUENCE [LARGE SCALE GENOMIC DNA]</scope>
    <source>
        <strain evidence="2">K</strain>
    </source>
</reference>
<protein>
    <submittedName>
        <fullName evidence="2">Uncharacterized protein</fullName>
    </submittedName>
</protein>
<evidence type="ECO:0000256" key="1">
    <source>
        <dbReference type="SAM" id="Phobius"/>
    </source>
</evidence>
<comment type="caution">
    <text evidence="2">The sequence shown here is derived from an EMBL/GenBank/DDBJ whole genome shotgun (WGS) entry which is preliminary data.</text>
</comment>
<feature type="transmembrane region" description="Helical" evidence="1">
    <location>
        <begin position="12"/>
        <end position="34"/>
    </location>
</feature>
<evidence type="ECO:0000313" key="2">
    <source>
        <dbReference type="EMBL" id="OHT14787.1"/>
    </source>
</evidence>
<sequence>MRKNPDERLSFNIFRNVFYVLSICLGLIIIIQIFTIPKCNSKEKTFDLQSLKKIKKSYQQLIYILRNELKHTQKFIYLNNADKILPLQSTIREMANSVHDISDEKFFLTKKNEITNFLLSYFGANSHQYSVIYRSSYESALYFLGESLQWDENSYLFLHQDSSQSVLGLRHYINHSKNIKIFDTQNLSLCTKSGNNNATNFVFIPLVEGFAGNVINISKLHLDTTSCKYKIIGDASLAFTINPINLSEINIEA</sequence>
<keyword evidence="3" id="KW-1185">Reference proteome</keyword>
<dbReference type="GeneID" id="94825789"/>
<keyword evidence="1" id="KW-0472">Membrane</keyword>
<keyword evidence="1" id="KW-0812">Transmembrane</keyword>
<dbReference type="Proteomes" id="UP000179807">
    <property type="component" value="Unassembled WGS sequence"/>
</dbReference>
<dbReference type="EMBL" id="MLAK01000325">
    <property type="protein sequence ID" value="OHT14787.1"/>
    <property type="molecule type" value="Genomic_DNA"/>
</dbReference>
<dbReference type="RefSeq" id="XP_068367923.1">
    <property type="nucleotide sequence ID" value="XM_068491085.1"/>
</dbReference>
<name>A0A1J4KU42_9EUKA</name>
<proteinExistence type="predicted"/>
<keyword evidence="1" id="KW-1133">Transmembrane helix</keyword>
<gene>
    <name evidence="2" type="ORF">TRFO_03083</name>
</gene>